<reference evidence="3" key="1">
    <citation type="submission" date="2023-07" db="EMBL/GenBank/DDBJ databases">
        <title>30 novel species of actinomycetes from the DSMZ collection.</title>
        <authorList>
            <person name="Nouioui I."/>
        </authorList>
    </citation>
    <scope>NUCLEOTIDE SEQUENCE [LARGE SCALE GENOMIC DNA]</scope>
    <source>
        <strain evidence="3">DSM 41982</strain>
    </source>
</reference>
<sequence>MYLGVDGGGTKTAFCLLDASGAVRGTSLRPSTTPAPGPGGTETAARVLREGIAEVCRAAGTDPAHLSYAFLGLPGHGEDEELTGALDALPGRVLPGVPAAVGNDMVCGWAGAFALGDGVNVISGTGSMAYGEVRGRRARTGGWGELFGDEGSAHWLAVRGLGLFTRMSDGRAPTGPLHALLRERLALGTDLDLVGTVLVGGWDRTRVASLSPYVTEAARAGDTACAALLAEAGRELAALAGAAHRALGLVPEEPVPLSWSGGVLGVAEVRDAFLDALAASPARFTPRAPRTTPVVGAALHAARLSGSPLSGEAVATLPPAP</sequence>
<dbReference type="CDD" id="cd24007">
    <property type="entry name" value="ASKHA_NBD_eukNAGK-like"/>
    <property type="match status" value="1"/>
</dbReference>
<accession>A0ABD5E144</accession>
<dbReference type="InterPro" id="IPR052519">
    <property type="entry name" value="Euk-type_GlcNAc_Kinase"/>
</dbReference>
<organism evidence="2 3">
    <name type="scientific">Streptomyces evansiae</name>
    <dbReference type="NCBI Taxonomy" id="3075535"/>
    <lineage>
        <taxon>Bacteria</taxon>
        <taxon>Bacillati</taxon>
        <taxon>Actinomycetota</taxon>
        <taxon>Actinomycetes</taxon>
        <taxon>Kitasatosporales</taxon>
        <taxon>Streptomycetaceae</taxon>
        <taxon>Streptomyces</taxon>
    </lineage>
</organism>
<dbReference type="SUPFAM" id="SSF53067">
    <property type="entry name" value="Actin-like ATPase domain"/>
    <property type="match status" value="2"/>
</dbReference>
<gene>
    <name evidence="2" type="ORF">RM574_06125</name>
</gene>
<protein>
    <submittedName>
        <fullName evidence="2">BadF/BadG/BcrA/BcrD ATPase family protein</fullName>
    </submittedName>
</protein>
<evidence type="ECO:0000313" key="2">
    <source>
        <dbReference type="EMBL" id="MDT0415064.1"/>
    </source>
</evidence>
<proteinExistence type="predicted"/>
<dbReference type="Pfam" id="PF01869">
    <property type="entry name" value="BcrAD_BadFG"/>
    <property type="match status" value="1"/>
</dbReference>
<dbReference type="AlphaFoldDB" id="A0ABD5E144"/>
<dbReference type="PANTHER" id="PTHR43190:SF3">
    <property type="entry name" value="N-ACETYL-D-GLUCOSAMINE KINASE"/>
    <property type="match status" value="1"/>
</dbReference>
<dbReference type="RefSeq" id="WP_093854515.1">
    <property type="nucleotide sequence ID" value="NZ_JAVRER010000007.1"/>
</dbReference>
<name>A0ABD5E144_9ACTN</name>
<comment type="caution">
    <text evidence="2">The sequence shown here is derived from an EMBL/GenBank/DDBJ whole genome shotgun (WGS) entry which is preliminary data.</text>
</comment>
<feature type="domain" description="ATPase BadF/BadG/BcrA/BcrD type" evidence="1">
    <location>
        <begin position="3"/>
        <end position="301"/>
    </location>
</feature>
<dbReference type="InterPro" id="IPR043129">
    <property type="entry name" value="ATPase_NBD"/>
</dbReference>
<evidence type="ECO:0000313" key="3">
    <source>
        <dbReference type="Proteomes" id="UP001183607"/>
    </source>
</evidence>
<evidence type="ECO:0000259" key="1">
    <source>
        <dbReference type="Pfam" id="PF01869"/>
    </source>
</evidence>
<dbReference type="Proteomes" id="UP001183607">
    <property type="component" value="Unassembled WGS sequence"/>
</dbReference>
<dbReference type="InterPro" id="IPR002731">
    <property type="entry name" value="ATPase_BadF"/>
</dbReference>
<dbReference type="Gene3D" id="3.30.420.40">
    <property type="match status" value="2"/>
</dbReference>
<dbReference type="EMBL" id="JAVRER010000007">
    <property type="protein sequence ID" value="MDT0415064.1"/>
    <property type="molecule type" value="Genomic_DNA"/>
</dbReference>
<dbReference type="PANTHER" id="PTHR43190">
    <property type="entry name" value="N-ACETYL-D-GLUCOSAMINE KINASE"/>
    <property type="match status" value="1"/>
</dbReference>